<name>A0A7W9HUV9_9PSEU</name>
<organism evidence="2 3">
    <name type="scientific">Saccharothrix ecbatanensis</name>
    <dbReference type="NCBI Taxonomy" id="1105145"/>
    <lineage>
        <taxon>Bacteria</taxon>
        <taxon>Bacillati</taxon>
        <taxon>Actinomycetota</taxon>
        <taxon>Actinomycetes</taxon>
        <taxon>Pseudonocardiales</taxon>
        <taxon>Pseudonocardiaceae</taxon>
        <taxon>Saccharothrix</taxon>
    </lineage>
</organism>
<dbReference type="Proteomes" id="UP000552097">
    <property type="component" value="Unassembled WGS sequence"/>
</dbReference>
<evidence type="ECO:0000313" key="2">
    <source>
        <dbReference type="EMBL" id="MBB5808700.1"/>
    </source>
</evidence>
<protein>
    <recommendedName>
        <fullName evidence="4">Excreted virulence factor EspC (Type VII ESX diderm)</fullName>
    </recommendedName>
</protein>
<accession>A0A7W9HUV9</accession>
<sequence>MTDVSVALEAMRSDATAWATAADNLDGPRSAIGGLVLTGADLSLWAVDRGLDRTYNDARLALEDMLAQATQAFGSLSETLQAAANTYEAEEEANRHAMNNIHTDGGGR</sequence>
<keyword evidence="3" id="KW-1185">Reference proteome</keyword>
<evidence type="ECO:0008006" key="4">
    <source>
        <dbReference type="Google" id="ProtNLM"/>
    </source>
</evidence>
<reference evidence="2 3" key="1">
    <citation type="submission" date="2020-08" db="EMBL/GenBank/DDBJ databases">
        <title>Sequencing the genomes of 1000 actinobacteria strains.</title>
        <authorList>
            <person name="Klenk H.-P."/>
        </authorList>
    </citation>
    <scope>NUCLEOTIDE SEQUENCE [LARGE SCALE GENOMIC DNA]</scope>
    <source>
        <strain evidence="2 3">DSM 45486</strain>
    </source>
</reference>
<evidence type="ECO:0000313" key="3">
    <source>
        <dbReference type="Proteomes" id="UP000552097"/>
    </source>
</evidence>
<evidence type="ECO:0000256" key="1">
    <source>
        <dbReference type="SAM" id="MobiDB-lite"/>
    </source>
</evidence>
<gene>
    <name evidence="2" type="ORF">F4560_008468</name>
</gene>
<dbReference type="RefSeq" id="WP_184928571.1">
    <property type="nucleotide sequence ID" value="NZ_JACHMO010000001.1"/>
</dbReference>
<dbReference type="EMBL" id="JACHMO010000001">
    <property type="protein sequence ID" value="MBB5808700.1"/>
    <property type="molecule type" value="Genomic_DNA"/>
</dbReference>
<comment type="caution">
    <text evidence="2">The sequence shown here is derived from an EMBL/GenBank/DDBJ whole genome shotgun (WGS) entry which is preliminary data.</text>
</comment>
<proteinExistence type="predicted"/>
<dbReference type="AlphaFoldDB" id="A0A7W9HUV9"/>
<feature type="region of interest" description="Disordered" evidence="1">
    <location>
        <begin position="87"/>
        <end position="108"/>
    </location>
</feature>